<proteinExistence type="predicted"/>
<evidence type="ECO:0000313" key="1">
    <source>
        <dbReference type="EMBL" id="AYV86597.1"/>
    </source>
</evidence>
<name>A0A3G5AHC2_9VIRU</name>
<protein>
    <submittedName>
        <fullName evidence="1">Uncharacterized protein</fullName>
    </submittedName>
</protein>
<dbReference type="EMBL" id="MK072510">
    <property type="protein sequence ID" value="AYV86597.1"/>
    <property type="molecule type" value="Genomic_DNA"/>
</dbReference>
<reference evidence="1" key="1">
    <citation type="submission" date="2018-10" db="EMBL/GenBank/DDBJ databases">
        <title>Hidden diversity of soil giant viruses.</title>
        <authorList>
            <person name="Schulz F."/>
            <person name="Alteio L."/>
            <person name="Goudeau D."/>
            <person name="Ryan E.M."/>
            <person name="Malmstrom R.R."/>
            <person name="Blanchard J."/>
            <person name="Woyke T."/>
        </authorList>
    </citation>
    <scope>NUCLEOTIDE SEQUENCE</scope>
    <source>
        <strain evidence="1">SYV1</strain>
    </source>
</reference>
<organism evidence="1">
    <name type="scientific">Sylvanvirus sp</name>
    <dbReference type="NCBI Taxonomy" id="2487774"/>
    <lineage>
        <taxon>Viruses</taxon>
    </lineage>
</organism>
<sequence>MAASHWITIQHNTINIDNIKQVKLINESDCSDGVPNLYGIAIYCKHSAGSNTHKIKFYFKHDKAERDAIYKKVLSFLKSDILNSSHYKYDDVPAYDSDNGY</sequence>
<gene>
    <name evidence="1" type="ORF">Sylvanvirus4_11</name>
</gene>
<accession>A0A3G5AHC2</accession>